<gene>
    <name evidence="1" type="ORF">F383_09028</name>
</gene>
<dbReference type="EMBL" id="KN398385">
    <property type="protein sequence ID" value="KHG12816.1"/>
    <property type="molecule type" value="Genomic_DNA"/>
</dbReference>
<evidence type="ECO:0000313" key="2">
    <source>
        <dbReference type="Proteomes" id="UP000032142"/>
    </source>
</evidence>
<reference evidence="2" key="1">
    <citation type="submission" date="2014-09" db="EMBL/GenBank/DDBJ databases">
        <authorList>
            <person name="Mudge J."/>
            <person name="Ramaraj T."/>
            <person name="Lindquist I.E."/>
            <person name="Bharti A.K."/>
            <person name="Sundararajan A."/>
            <person name="Cameron C.T."/>
            <person name="Woodward J.E."/>
            <person name="May G.D."/>
            <person name="Brubaker C."/>
            <person name="Broadhvest J."/>
            <person name="Wilkins T.A."/>
        </authorList>
    </citation>
    <scope>NUCLEOTIDE SEQUENCE</scope>
    <source>
        <strain evidence="2">cv. AKA8401</strain>
    </source>
</reference>
<organism evidence="1 2">
    <name type="scientific">Gossypium arboreum</name>
    <name type="common">Tree cotton</name>
    <name type="synonym">Gossypium nanking</name>
    <dbReference type="NCBI Taxonomy" id="29729"/>
    <lineage>
        <taxon>Eukaryota</taxon>
        <taxon>Viridiplantae</taxon>
        <taxon>Streptophyta</taxon>
        <taxon>Embryophyta</taxon>
        <taxon>Tracheophyta</taxon>
        <taxon>Spermatophyta</taxon>
        <taxon>Magnoliopsida</taxon>
        <taxon>eudicotyledons</taxon>
        <taxon>Gunneridae</taxon>
        <taxon>Pentapetalae</taxon>
        <taxon>rosids</taxon>
        <taxon>malvids</taxon>
        <taxon>Malvales</taxon>
        <taxon>Malvaceae</taxon>
        <taxon>Malvoideae</taxon>
        <taxon>Gossypium</taxon>
    </lineage>
</organism>
<name>A0A0B0NP45_GOSAR</name>
<dbReference type="Proteomes" id="UP000032142">
    <property type="component" value="Unassembled WGS sequence"/>
</dbReference>
<protein>
    <submittedName>
        <fullName evidence="1">Myocilin</fullName>
    </submittedName>
</protein>
<evidence type="ECO:0000313" key="1">
    <source>
        <dbReference type="EMBL" id="KHG12816.1"/>
    </source>
</evidence>
<proteinExistence type="predicted"/>
<dbReference type="AlphaFoldDB" id="A0A0B0NP45"/>
<keyword evidence="2" id="KW-1185">Reference proteome</keyword>
<accession>A0A0B0NP45</accession>
<sequence length="106" mass="11827">MSMMEFPYSPNDATNHLKICVPEVAKERMSSVGLSSGVKKPFLQELALSLQVLLAKASMVGLGLKEGISEVEVNKRELDDSYQNVMRALKRACELHSKLNEENQDM</sequence>